<reference evidence="1 2" key="1">
    <citation type="submission" date="2018-03" db="EMBL/GenBank/DDBJ databases">
        <title>Aeromonas veronii whole genome sequencing and analysis.</title>
        <authorList>
            <person name="Xie H."/>
            <person name="Liu T."/>
            <person name="Wang K."/>
        </authorList>
    </citation>
    <scope>NUCLEOTIDE SEQUENCE [LARGE SCALE GENOMIC DNA]</scope>
    <source>
        <strain evidence="1 2">XH.VA.1</strain>
    </source>
</reference>
<organism evidence="1 2">
    <name type="scientific">Aeromonas veronii</name>
    <dbReference type="NCBI Taxonomy" id="654"/>
    <lineage>
        <taxon>Bacteria</taxon>
        <taxon>Pseudomonadati</taxon>
        <taxon>Pseudomonadota</taxon>
        <taxon>Gammaproteobacteria</taxon>
        <taxon>Aeromonadales</taxon>
        <taxon>Aeromonadaceae</taxon>
        <taxon>Aeromonas</taxon>
    </lineage>
</organism>
<name>A0A2T4MZA9_AERVE</name>
<protein>
    <submittedName>
        <fullName evidence="1">Uncharacterized protein</fullName>
    </submittedName>
</protein>
<evidence type="ECO:0000313" key="1">
    <source>
        <dbReference type="EMBL" id="PTH79930.1"/>
    </source>
</evidence>
<dbReference type="EMBL" id="PZKL01000038">
    <property type="protein sequence ID" value="PTH79930.1"/>
    <property type="molecule type" value="Genomic_DNA"/>
</dbReference>
<proteinExistence type="predicted"/>
<dbReference type="Proteomes" id="UP000241986">
    <property type="component" value="Unassembled WGS sequence"/>
</dbReference>
<sequence>MQFQGAQMQDFSVSQQATQLTDSQISILKQLVFTPPSELDAKLAQFAEKESLSSRFIIKMEIARLFKPCSRVIDLRDTYPDCKLFDMHGVKHYLNNQAKSILVNNIKMFKGYTNGVYESVINTMKKIKQTNQKTHAGAFLPDANFFSVTGFHKRRNQRLFCVSKLKVFLQDPSKRNKSRDLPASEDAISTDISIEGLCIKMKNSLPENTEFVFVRFCGFESEFSFSFPLVFKYKIAGVVEKNEFFYYKAEFDSSNSGSAVDEFHEHLSKYIFTQSRRYKVPIENTFEAVMVKGYEQYAIEKLSSLPLYLRFIDGVWAAESAFLTSGNEFVSSVFHSDDGRCMFNDVVGLDCIQSRLSNNKRDSFYVLASHVISSSHHSNIMIIPVDALSSDELALNVARTAYAKSDGSFYLLRLDLMSANPEQEHYIPTSLPDSYDQQVSIENRPPNARARLTVSGYERLVVITDESHLLCDIRTLSEKPEISICKSDLLKFIPLRSMHGENFFFARNEINDQRVEPRFDYKFNLVVRTDKKPKQRFSSYTIDISSKGLKIKEIEGVALGAGDIIYLDFEPSDKIRETPLSVPYRVVGIKGGFMHLAIYGKPQLNSGYEFLKKFININLNTLDASGGKNEVFGISRVVRNIFSYNHPSPFIFLKRIDYTRYISDVAISNNSNIPVFSEDNDENSEILRAVMKSEACSLLLNRAWGQIKRGAEQNTFYIAVTAKKKSSEPGFYLKVRDADEIIKNGKIGDLMLQSSCIGITKVLQFSITRKGRVFNKYFKGELLYLTRFAPNRAKIALNAISSVDALGCMTDVGNDLLRLLAMNSQFMASDE</sequence>
<gene>
    <name evidence="1" type="ORF">DAA48_16845</name>
</gene>
<dbReference type="AlphaFoldDB" id="A0A2T4MZA9"/>
<evidence type="ECO:0000313" key="2">
    <source>
        <dbReference type="Proteomes" id="UP000241986"/>
    </source>
</evidence>
<comment type="caution">
    <text evidence="1">The sequence shown here is derived from an EMBL/GenBank/DDBJ whole genome shotgun (WGS) entry which is preliminary data.</text>
</comment>
<accession>A0A2T4MZA9</accession>